<proteinExistence type="predicted"/>
<dbReference type="RefSeq" id="WP_086674051.1">
    <property type="nucleotide sequence ID" value="NZ_FNUJ01000007.1"/>
</dbReference>
<evidence type="ECO:0000313" key="1">
    <source>
        <dbReference type="EMBL" id="SEF34398.1"/>
    </source>
</evidence>
<evidence type="ECO:0000313" key="2">
    <source>
        <dbReference type="Proteomes" id="UP000198878"/>
    </source>
</evidence>
<dbReference type="OrthoDB" id="9941506at2"/>
<dbReference type="AlphaFoldDB" id="A0A1H5RA50"/>
<accession>A0A1H5RA50</accession>
<dbReference type="EMBL" id="FNUJ01000007">
    <property type="protein sequence ID" value="SEF34398.1"/>
    <property type="molecule type" value="Genomic_DNA"/>
</dbReference>
<name>A0A1H5RA50_9PSEU</name>
<protein>
    <submittedName>
        <fullName evidence="1">Uncharacterized protein</fullName>
    </submittedName>
</protein>
<dbReference type="STRING" id="218821.SAMN05421837_107369"/>
<reference evidence="2" key="1">
    <citation type="submission" date="2016-10" db="EMBL/GenBank/DDBJ databases">
        <authorList>
            <person name="Varghese N."/>
            <person name="Submissions S."/>
        </authorList>
    </citation>
    <scope>NUCLEOTIDE SEQUENCE [LARGE SCALE GENOMIC DNA]</scope>
    <source>
        <strain evidence="2">DSM 44654</strain>
    </source>
</reference>
<keyword evidence="2" id="KW-1185">Reference proteome</keyword>
<organism evidence="1 2">
    <name type="scientific">Amycolatopsis pretoriensis</name>
    <dbReference type="NCBI Taxonomy" id="218821"/>
    <lineage>
        <taxon>Bacteria</taxon>
        <taxon>Bacillati</taxon>
        <taxon>Actinomycetota</taxon>
        <taxon>Actinomycetes</taxon>
        <taxon>Pseudonocardiales</taxon>
        <taxon>Pseudonocardiaceae</taxon>
        <taxon>Amycolatopsis</taxon>
    </lineage>
</organism>
<gene>
    <name evidence="1" type="ORF">SAMN05421837_107369</name>
</gene>
<sequence length="115" mass="11896">MATQQAITLNESNDENVKLIITTNVPTAGTALDLTGMSLEAFVKPTRATADSDGAVWKGTTTGGQVVITDAANGKATVSIPGSALTTTQTWWRVDVLSGGLRKTAIYGALTVTDL</sequence>
<dbReference type="Proteomes" id="UP000198878">
    <property type="component" value="Unassembled WGS sequence"/>
</dbReference>